<evidence type="ECO:0000313" key="2">
    <source>
        <dbReference type="EMBL" id="KAJ4453956.1"/>
    </source>
</evidence>
<name>A0ABQ8U3P9_9EUKA</name>
<dbReference type="Proteomes" id="UP001141327">
    <property type="component" value="Unassembled WGS sequence"/>
</dbReference>
<evidence type="ECO:0000256" key="1">
    <source>
        <dbReference type="SAM" id="MobiDB-lite"/>
    </source>
</evidence>
<organism evidence="2 3">
    <name type="scientific">Paratrimastix pyriformis</name>
    <dbReference type="NCBI Taxonomy" id="342808"/>
    <lineage>
        <taxon>Eukaryota</taxon>
        <taxon>Metamonada</taxon>
        <taxon>Preaxostyla</taxon>
        <taxon>Paratrimastigidae</taxon>
        <taxon>Paratrimastix</taxon>
    </lineage>
</organism>
<comment type="caution">
    <text evidence="2">The sequence shown here is derived from an EMBL/GenBank/DDBJ whole genome shotgun (WGS) entry which is preliminary data.</text>
</comment>
<dbReference type="EMBL" id="JAPMOS010000199">
    <property type="protein sequence ID" value="KAJ4453956.1"/>
    <property type="molecule type" value="Genomic_DNA"/>
</dbReference>
<keyword evidence="3" id="KW-1185">Reference proteome</keyword>
<feature type="region of interest" description="Disordered" evidence="1">
    <location>
        <begin position="364"/>
        <end position="400"/>
    </location>
</feature>
<evidence type="ECO:0000313" key="3">
    <source>
        <dbReference type="Proteomes" id="UP001141327"/>
    </source>
</evidence>
<protein>
    <submittedName>
        <fullName evidence="2">Uncharacterized protein</fullName>
    </submittedName>
</protein>
<sequence length="783" mass="86941">MIDDKIKYEIDLNAFKPAFVRYLGLYLKRIGYTAMAKTVKREDTIERIAKAGINHDWSQWTDADNAVLKTWTTNAGIDASLKLAEQGDLATLTAMHHLPPPIDGVWTLPPLPVGAAPPVAPVAAKRRAVAKPAATKVVAAKPVVVTPDVAEEEFVDPHAAEMAEAAREKAARQFFHDALAGRIPAAAPAERTEVAQPVVKREEPVAVTKTAVVETKPRAVDAAAAANPFAALDNETERDRKLREDSERLERVEREVFRLSAMLAQLLAISAPGEVAHAEPRVEELEDEQAHVEIEDTKEAELHEVDPDGFAEYANNEKETLRCSLCDHELNAKRGDPIAKQAASFRSHAKAGTHCTALKERFGEVDTSAKHNRAQPAGKQAEPKRTKSAPVLDDDNDVAPVPLKTTGQVKAYIATLPLVAAKGEPLKSGEKRGTNSTSENYASALVSLLAELPVAQRTPDFYVHKDEMCRIIEAKQIKEASKARYYLALAAVTRGLATPDSSLVRFYYRHVKQIIGADTTPKNRMSTDRVEKFVPWNRLVKRQRALLQQFETEVQLNPELRRLLDTEDTSFTAHPAVSHKLDELSRNAFITSVYTLLPTCREKEIRELQKREPADTADANWIDWTKRTIMRNGYKMEGKRGMTVIKMPNTLYRLALARAYISSSVYLLPNGYNEVMTTQFGKKIGDAFGNTNLTSDVIRMIFSTTFADTRSDPEVAHYMDEVMGHAADTHNAIYIKRHYLGANGEEVKVTEDFIRGGEGEPEVSWLDAVPRLARKHAQKPSSE</sequence>
<reference evidence="2" key="1">
    <citation type="journal article" date="2022" name="bioRxiv">
        <title>Genomics of Preaxostyla Flagellates Illuminates Evolutionary Transitions and the Path Towards Mitochondrial Loss.</title>
        <authorList>
            <person name="Novak L.V.F."/>
            <person name="Treitli S.C."/>
            <person name="Pyrih J."/>
            <person name="Halakuc P."/>
            <person name="Pipaliya S.V."/>
            <person name="Vacek V."/>
            <person name="Brzon O."/>
            <person name="Soukal P."/>
            <person name="Eme L."/>
            <person name="Dacks J.B."/>
            <person name="Karnkowska A."/>
            <person name="Elias M."/>
            <person name="Hampl V."/>
        </authorList>
    </citation>
    <scope>NUCLEOTIDE SEQUENCE</scope>
    <source>
        <strain evidence="2">RCP-MX</strain>
    </source>
</reference>
<proteinExistence type="predicted"/>
<gene>
    <name evidence="2" type="ORF">PAPYR_11460</name>
</gene>
<accession>A0ABQ8U3P9</accession>